<keyword evidence="1" id="KW-1133">Transmembrane helix</keyword>
<gene>
    <name evidence="2" type="ORF">SAMN05192573_13125</name>
</gene>
<dbReference type="EMBL" id="FNCG01000031">
    <property type="protein sequence ID" value="SDI75650.1"/>
    <property type="molecule type" value="Genomic_DNA"/>
</dbReference>
<evidence type="ECO:0000256" key="1">
    <source>
        <dbReference type="SAM" id="Phobius"/>
    </source>
</evidence>
<accession>A0A1G8N7V3</accession>
<dbReference type="AlphaFoldDB" id="A0A1G8N7V3"/>
<keyword evidence="3" id="KW-1185">Reference proteome</keyword>
<keyword evidence="1" id="KW-0812">Transmembrane</keyword>
<keyword evidence="1" id="KW-0472">Membrane</keyword>
<proteinExistence type="predicted"/>
<reference evidence="3" key="1">
    <citation type="submission" date="2016-10" db="EMBL/GenBank/DDBJ databases">
        <authorList>
            <person name="Varghese N."/>
            <person name="Submissions S."/>
        </authorList>
    </citation>
    <scope>NUCLEOTIDE SEQUENCE [LARGE SCALE GENOMIC DNA]</scope>
    <source>
        <strain evidence="3">Gh-67</strain>
    </source>
</reference>
<name>A0A1G8N7V3_9SPHI</name>
<evidence type="ECO:0000313" key="3">
    <source>
        <dbReference type="Proteomes" id="UP000199705"/>
    </source>
</evidence>
<dbReference type="Proteomes" id="UP000199705">
    <property type="component" value="Unassembled WGS sequence"/>
</dbReference>
<dbReference type="STRING" id="551996.SAMN05192573_13125"/>
<protein>
    <submittedName>
        <fullName evidence="2">Uncharacterized protein</fullName>
    </submittedName>
</protein>
<sequence length="74" mass="8352">MAILLPRKPTLICLTVLGPICIVDGIVKKNTQEILAMLAVFIYAVVTLIMDSRKKKKLIDKNNREHNNPVNPNR</sequence>
<organism evidence="2 3">
    <name type="scientific">Mucilaginibacter gossypii</name>
    <dbReference type="NCBI Taxonomy" id="551996"/>
    <lineage>
        <taxon>Bacteria</taxon>
        <taxon>Pseudomonadati</taxon>
        <taxon>Bacteroidota</taxon>
        <taxon>Sphingobacteriia</taxon>
        <taxon>Sphingobacteriales</taxon>
        <taxon>Sphingobacteriaceae</taxon>
        <taxon>Mucilaginibacter</taxon>
    </lineage>
</organism>
<feature type="transmembrane region" description="Helical" evidence="1">
    <location>
        <begin position="35"/>
        <end position="52"/>
    </location>
</feature>
<evidence type="ECO:0000313" key="2">
    <source>
        <dbReference type="EMBL" id="SDI75650.1"/>
    </source>
</evidence>